<dbReference type="PANTHER" id="PTHR43656">
    <property type="entry name" value="BINDING OXIDOREDUCTASE, PUTATIVE (AFU_ORTHOLOGUE AFUA_2G08260)-RELATED"/>
    <property type="match status" value="1"/>
</dbReference>
<name>A0A227HGS7_VIBPH</name>
<feature type="domain" description="NADH:flavin oxidoreductase/NADH oxidase N-terminal" evidence="3">
    <location>
        <begin position="9"/>
        <end position="75"/>
    </location>
</feature>
<dbReference type="PANTHER" id="PTHR43656:SF2">
    <property type="entry name" value="BINDING OXIDOREDUCTASE, PUTATIVE (AFU_ORTHOLOGUE AFUA_2G08260)-RELATED"/>
    <property type="match status" value="1"/>
</dbReference>
<dbReference type="Pfam" id="PF00724">
    <property type="entry name" value="Oxidored_FMN"/>
    <property type="match status" value="1"/>
</dbReference>
<dbReference type="InterPro" id="IPR051799">
    <property type="entry name" value="NADH_flavin_oxidoreductase"/>
</dbReference>
<reference evidence="4 5" key="1">
    <citation type="journal article" date="2017" name="Appl. Environ. Microbiol.">
        <title>Parallel evolution of two clades of a major Atlantic endemic Vibrio parahaemolyticus pathogen lineage by independent acquisition of related pathogenicity islands.</title>
        <authorList>
            <person name="Xu F."/>
            <person name="Gonzalez-Escalona N."/>
            <person name="Drees K.P."/>
            <person name="Sebra R.P."/>
            <person name="Cooper V.S."/>
            <person name="Jones S.H."/>
            <person name="Whistler C.A."/>
        </authorList>
    </citation>
    <scope>NUCLEOTIDE SEQUENCE [LARGE SCALE GENOMIC DNA]</scope>
    <source>
        <strain evidence="4 5">MAVP-3</strain>
    </source>
</reference>
<feature type="non-terminal residue" evidence="4">
    <location>
        <position position="75"/>
    </location>
</feature>
<sequence length="75" mass="8541">DVPERGTNTQGKAMTKDEIDYIVKAFALASKRAQDAGFDGVEIHAAHTYLINQFLSPYYNRREDEYGGSLENRMR</sequence>
<evidence type="ECO:0000313" key="4">
    <source>
        <dbReference type="EMBL" id="OXE04854.1"/>
    </source>
</evidence>
<protein>
    <submittedName>
        <fullName evidence="4">Oxidoreductase</fullName>
    </submittedName>
</protein>
<dbReference type="EMBL" id="NIXT01005552">
    <property type="protein sequence ID" value="OXE04854.1"/>
    <property type="molecule type" value="Genomic_DNA"/>
</dbReference>
<evidence type="ECO:0000256" key="2">
    <source>
        <dbReference type="ARBA" id="ARBA00023002"/>
    </source>
</evidence>
<dbReference type="InterPro" id="IPR013785">
    <property type="entry name" value="Aldolase_TIM"/>
</dbReference>
<organism evidence="4 5">
    <name type="scientific">Vibrio parahaemolyticus</name>
    <dbReference type="NCBI Taxonomy" id="670"/>
    <lineage>
        <taxon>Bacteria</taxon>
        <taxon>Pseudomonadati</taxon>
        <taxon>Pseudomonadota</taxon>
        <taxon>Gammaproteobacteria</taxon>
        <taxon>Vibrionales</taxon>
        <taxon>Vibrionaceae</taxon>
        <taxon>Vibrio</taxon>
    </lineage>
</organism>
<dbReference type="GO" id="GO:0010181">
    <property type="term" value="F:FMN binding"/>
    <property type="evidence" value="ECO:0007669"/>
    <property type="project" value="InterPro"/>
</dbReference>
<evidence type="ECO:0000313" key="5">
    <source>
        <dbReference type="Proteomes" id="UP000214596"/>
    </source>
</evidence>
<evidence type="ECO:0000256" key="1">
    <source>
        <dbReference type="ARBA" id="ARBA00022630"/>
    </source>
</evidence>
<evidence type="ECO:0000259" key="3">
    <source>
        <dbReference type="Pfam" id="PF00724"/>
    </source>
</evidence>
<dbReference type="GO" id="GO:0016491">
    <property type="term" value="F:oxidoreductase activity"/>
    <property type="evidence" value="ECO:0007669"/>
    <property type="project" value="UniProtKB-KW"/>
</dbReference>
<dbReference type="AlphaFoldDB" id="A0A227HGS7"/>
<gene>
    <name evidence="4" type="ORF">CA163_39380</name>
</gene>
<keyword evidence="2" id="KW-0560">Oxidoreductase</keyword>
<proteinExistence type="predicted"/>
<keyword evidence="1" id="KW-0285">Flavoprotein</keyword>
<dbReference type="Gene3D" id="3.20.20.70">
    <property type="entry name" value="Aldolase class I"/>
    <property type="match status" value="1"/>
</dbReference>
<dbReference type="SUPFAM" id="SSF51395">
    <property type="entry name" value="FMN-linked oxidoreductases"/>
    <property type="match status" value="1"/>
</dbReference>
<feature type="non-terminal residue" evidence="4">
    <location>
        <position position="1"/>
    </location>
</feature>
<comment type="caution">
    <text evidence="4">The sequence shown here is derived from an EMBL/GenBank/DDBJ whole genome shotgun (WGS) entry which is preliminary data.</text>
</comment>
<dbReference type="Proteomes" id="UP000214596">
    <property type="component" value="Unassembled WGS sequence"/>
</dbReference>
<accession>A0A227HGS7</accession>
<dbReference type="InterPro" id="IPR001155">
    <property type="entry name" value="OxRdtase_FMN_N"/>
</dbReference>